<keyword evidence="2" id="KW-1185">Reference proteome</keyword>
<organism evidence="1 2">
    <name type="scientific">Mesonia oceanica</name>
    <dbReference type="NCBI Taxonomy" id="2687242"/>
    <lineage>
        <taxon>Bacteria</taxon>
        <taxon>Pseudomonadati</taxon>
        <taxon>Bacteroidota</taxon>
        <taxon>Flavobacteriia</taxon>
        <taxon>Flavobacteriales</taxon>
        <taxon>Flavobacteriaceae</taxon>
        <taxon>Mesonia</taxon>
    </lineage>
</organism>
<proteinExistence type="predicted"/>
<evidence type="ECO:0000313" key="2">
    <source>
        <dbReference type="Proteomes" id="UP000356253"/>
    </source>
</evidence>
<sequence length="75" mass="9089">MDMKTRKLNLISYLAHIQDETILDKIEKYILENNEFKVKPLSVKELLNRIEISEKDFKNKKFKTQTELEIMSENW</sequence>
<dbReference type="Proteomes" id="UP000356253">
    <property type="component" value="Unassembled WGS sequence"/>
</dbReference>
<protein>
    <submittedName>
        <fullName evidence="1">Uncharacterized protein</fullName>
    </submittedName>
</protein>
<comment type="caution">
    <text evidence="1">The sequence shown here is derived from an EMBL/GenBank/DDBJ whole genome shotgun (WGS) entry which is preliminary data.</text>
</comment>
<name>A0AC61Y5U4_9FLAO</name>
<gene>
    <name evidence="1" type="ORF">FVB9532_01141</name>
</gene>
<dbReference type="EMBL" id="CABVMM010000004">
    <property type="protein sequence ID" value="VVU99880.1"/>
    <property type="molecule type" value="Genomic_DNA"/>
</dbReference>
<accession>A0AC61Y5U4</accession>
<evidence type="ECO:0000313" key="1">
    <source>
        <dbReference type="EMBL" id="VVU99880.1"/>
    </source>
</evidence>
<reference evidence="1" key="1">
    <citation type="submission" date="2019-09" db="EMBL/GenBank/DDBJ databases">
        <authorList>
            <person name="Rodrigo-Torres L."/>
            <person name="Arahal R. D."/>
            <person name="Lucena T."/>
        </authorList>
    </citation>
    <scope>NUCLEOTIDE SEQUENCE</scope>
    <source>
        <strain evidence="1">ISS653</strain>
    </source>
</reference>